<gene>
    <name evidence="2" type="primary">b768R</name>
    <name evidence="2" type="ORF">NY2A_b768R</name>
</gene>
<evidence type="ECO:0000256" key="1">
    <source>
        <dbReference type="SAM" id="Phobius"/>
    </source>
</evidence>
<evidence type="ECO:0000313" key="3">
    <source>
        <dbReference type="Proteomes" id="UP000202419"/>
    </source>
</evidence>
<sequence>MTPESASMITSMSISGMFISSVSMSIVFILKSEYSDLMMSSSGLSYVKLIVTSSLPTQSRILMKFDILIPTVAS</sequence>
<reference evidence="2 3" key="1">
    <citation type="journal article" date="2007" name="Virology">
        <title>Sequence and annotation of the 369-kb NY-2A and the 345-kb AR158 viruses that infect Chlorella NC64A.</title>
        <authorList>
            <person name="Fitzgerald L.A."/>
            <person name="Graves M.V."/>
            <person name="Li X."/>
            <person name="Feldblyum T."/>
            <person name="Nierman W.C."/>
            <person name="Van Etten J.L."/>
        </authorList>
    </citation>
    <scope>NUCLEOTIDE SEQUENCE [LARGE SCALE GENOMIC DNA]</scope>
    <source>
        <strain evidence="2 3">NY-2A</strain>
    </source>
</reference>
<dbReference type="RefSeq" id="YP_001497964.1">
    <property type="nucleotide sequence ID" value="NC_009898.1"/>
</dbReference>
<keyword evidence="1" id="KW-0472">Membrane</keyword>
<accession>A7IXU3</accession>
<dbReference type="GeneID" id="5659221"/>
<name>A7IXU3_PBCVN</name>
<keyword evidence="1" id="KW-0812">Transmembrane</keyword>
<dbReference type="EMBL" id="DQ491002">
    <property type="protein sequence ID" value="ABT15167.1"/>
    <property type="molecule type" value="Genomic_DNA"/>
</dbReference>
<proteinExistence type="predicted"/>
<keyword evidence="1" id="KW-1133">Transmembrane helix</keyword>
<keyword evidence="3" id="KW-1185">Reference proteome</keyword>
<evidence type="ECO:0000313" key="2">
    <source>
        <dbReference type="EMBL" id="ABT15167.1"/>
    </source>
</evidence>
<organism evidence="2 3">
    <name type="scientific">Paramecium bursaria Chlorella virus NY2A</name>
    <name type="common">PBCV-NY2A</name>
    <dbReference type="NCBI Taxonomy" id="46021"/>
    <lineage>
        <taxon>Viruses</taxon>
        <taxon>Varidnaviria</taxon>
        <taxon>Bamfordvirae</taxon>
        <taxon>Nucleocytoviricota</taxon>
        <taxon>Megaviricetes</taxon>
        <taxon>Algavirales</taxon>
        <taxon>Phycodnaviridae</taxon>
        <taxon>Chlorovirus</taxon>
        <taxon>Chlorovirus americanus</taxon>
    </lineage>
</organism>
<feature type="transmembrane region" description="Helical" evidence="1">
    <location>
        <begin position="6"/>
        <end position="30"/>
    </location>
</feature>
<protein>
    <submittedName>
        <fullName evidence="2">Uncharacterized protein b768R</fullName>
    </submittedName>
</protein>
<organismHost>
    <name type="scientific">Chlorella</name>
    <dbReference type="NCBI Taxonomy" id="3071"/>
</organismHost>
<dbReference type="KEGG" id="vg:5659221"/>
<dbReference type="Proteomes" id="UP000202419">
    <property type="component" value="Segment"/>
</dbReference>